<name>A0ACA9LF53_9GLOM</name>
<keyword evidence="2" id="KW-1185">Reference proteome</keyword>
<accession>A0ACA9LF53</accession>
<evidence type="ECO:0000313" key="2">
    <source>
        <dbReference type="Proteomes" id="UP000789920"/>
    </source>
</evidence>
<evidence type="ECO:0000313" key="1">
    <source>
        <dbReference type="EMBL" id="CAG8527371.1"/>
    </source>
</evidence>
<proteinExistence type="predicted"/>
<dbReference type="Proteomes" id="UP000789920">
    <property type="component" value="Unassembled WGS sequence"/>
</dbReference>
<comment type="caution">
    <text evidence="1">The sequence shown here is derived from an EMBL/GenBank/DDBJ whole genome shotgun (WGS) entry which is preliminary data.</text>
</comment>
<feature type="non-terminal residue" evidence="1">
    <location>
        <position position="284"/>
    </location>
</feature>
<gene>
    <name evidence="1" type="ORF">RPERSI_LOCUS2981</name>
</gene>
<sequence length="284" mass="32412">MSSRNTKSHANKKISTNTPKKEAAREKKGRKKKQESVVSQPSQIITEFLNDDVSNIMGDNISNDDSFNDDDISDNNDVFNDNESVAQDFTTTQGTESNSQNKLMLNSRCNNHNQDNFISSNRIASSRLMSIPDSREDSPILYRSTLALELRNKIDLNRASEIVSNSRVNSQFDYVSLNNTSRSRPISSLRSRNNAMNILRNDTHDAETNSIHHFDITNKVVPSSLNKMMIYQLCSWLCENPKKSVFEELVQKVFKCELNSTKGIEWLHTANRYFGDFRNKLVNS</sequence>
<organism evidence="1 2">
    <name type="scientific">Racocetra persica</name>
    <dbReference type="NCBI Taxonomy" id="160502"/>
    <lineage>
        <taxon>Eukaryota</taxon>
        <taxon>Fungi</taxon>
        <taxon>Fungi incertae sedis</taxon>
        <taxon>Mucoromycota</taxon>
        <taxon>Glomeromycotina</taxon>
        <taxon>Glomeromycetes</taxon>
        <taxon>Diversisporales</taxon>
        <taxon>Gigasporaceae</taxon>
        <taxon>Racocetra</taxon>
    </lineage>
</organism>
<dbReference type="EMBL" id="CAJVQC010003464">
    <property type="protein sequence ID" value="CAG8527371.1"/>
    <property type="molecule type" value="Genomic_DNA"/>
</dbReference>
<protein>
    <submittedName>
        <fullName evidence="1">33478_t:CDS:1</fullName>
    </submittedName>
</protein>
<reference evidence="1" key="1">
    <citation type="submission" date="2021-06" db="EMBL/GenBank/DDBJ databases">
        <authorList>
            <person name="Kallberg Y."/>
            <person name="Tangrot J."/>
            <person name="Rosling A."/>
        </authorList>
    </citation>
    <scope>NUCLEOTIDE SEQUENCE</scope>
    <source>
        <strain evidence="1">MA461A</strain>
    </source>
</reference>